<name>A0A139H1G5_9PEZI</name>
<evidence type="ECO:0000313" key="4">
    <source>
        <dbReference type="EMBL" id="KXS96297.1"/>
    </source>
</evidence>
<dbReference type="AlphaFoldDB" id="A0A139H1G5"/>
<dbReference type="OrthoDB" id="2392202at2759"/>
<evidence type="ECO:0008006" key="6">
    <source>
        <dbReference type="Google" id="ProtNLM"/>
    </source>
</evidence>
<evidence type="ECO:0000256" key="3">
    <source>
        <dbReference type="SAM" id="MobiDB-lite"/>
    </source>
</evidence>
<dbReference type="InterPro" id="IPR029045">
    <property type="entry name" value="ClpP/crotonase-like_dom_sf"/>
</dbReference>
<evidence type="ECO:0000256" key="1">
    <source>
        <dbReference type="ARBA" id="ARBA00005254"/>
    </source>
</evidence>
<feature type="region of interest" description="Disordered" evidence="3">
    <location>
        <begin position="296"/>
        <end position="327"/>
    </location>
</feature>
<organism evidence="4 5">
    <name type="scientific">Pseudocercospora eumusae</name>
    <dbReference type="NCBI Taxonomy" id="321146"/>
    <lineage>
        <taxon>Eukaryota</taxon>
        <taxon>Fungi</taxon>
        <taxon>Dikarya</taxon>
        <taxon>Ascomycota</taxon>
        <taxon>Pezizomycotina</taxon>
        <taxon>Dothideomycetes</taxon>
        <taxon>Dothideomycetidae</taxon>
        <taxon>Mycosphaerellales</taxon>
        <taxon>Mycosphaerellaceae</taxon>
        <taxon>Pseudocercospora</taxon>
    </lineage>
</organism>
<comment type="similarity">
    <text evidence="1">Belongs to the enoyl-CoA hydratase/isomerase family.</text>
</comment>
<comment type="caution">
    <text evidence="4">The sequence shown here is derived from an EMBL/GenBank/DDBJ whole genome shotgun (WGS) entry which is preliminary data.</text>
</comment>
<gene>
    <name evidence="4" type="ORF">AC578_7473</name>
</gene>
<protein>
    <recommendedName>
        <fullName evidence="6">Enoyl-CoA hydratase</fullName>
    </recommendedName>
</protein>
<keyword evidence="5" id="KW-1185">Reference proteome</keyword>
<evidence type="ECO:0000256" key="2">
    <source>
        <dbReference type="ARBA" id="ARBA00023026"/>
    </source>
</evidence>
<dbReference type="Proteomes" id="UP000070133">
    <property type="component" value="Unassembled WGS sequence"/>
</dbReference>
<reference evidence="4 5" key="1">
    <citation type="submission" date="2015-07" db="EMBL/GenBank/DDBJ databases">
        <title>Comparative genomics of the Sigatoka disease complex on banana suggests a link between parallel evolutionary changes in Pseudocercospora fijiensis and Pseudocercospora eumusae and increased virulence on the banana host.</title>
        <authorList>
            <person name="Chang T.-C."/>
            <person name="Salvucci A."/>
            <person name="Crous P.W."/>
            <person name="Stergiopoulos I."/>
        </authorList>
    </citation>
    <scope>NUCLEOTIDE SEQUENCE [LARGE SCALE GENOMIC DNA]</scope>
    <source>
        <strain evidence="4 5">CBS 114824</strain>
    </source>
</reference>
<dbReference type="Gene3D" id="3.90.226.10">
    <property type="entry name" value="2-enoyl-CoA Hydratase, Chain A, domain 1"/>
    <property type="match status" value="1"/>
</dbReference>
<dbReference type="InterPro" id="IPR001753">
    <property type="entry name" value="Enoyl-CoA_hydra/iso"/>
</dbReference>
<dbReference type="CDD" id="cd06558">
    <property type="entry name" value="crotonase-like"/>
    <property type="match status" value="1"/>
</dbReference>
<dbReference type="PANTHER" id="PTHR43684:SF4">
    <property type="entry name" value="ENOYL-COA HYDRATASE_ISOMERASE FAMILY PROTEIN (AFU_ORTHOLOGUE AFUA_1G01890)"/>
    <property type="match status" value="1"/>
</dbReference>
<accession>A0A139H1G5</accession>
<dbReference type="PANTHER" id="PTHR43684">
    <property type="match status" value="1"/>
</dbReference>
<dbReference type="SUPFAM" id="SSF52096">
    <property type="entry name" value="ClpP/crotonase"/>
    <property type="match status" value="1"/>
</dbReference>
<sequence length="327" mass="35965">MSNGQPIPTKLPSSYPSLPYQEIRISHHPASSPEPTPVLICTLYRPNHNNQFTDIMTDELEHFFGLASIDDRVKCIVLAGHGKMFCAGQDLNQGFKLRGNGKWETDKTHRDGYSLKTSGGRVSLAIHQCTKPTIAAIHGHAIGVGITMTMPCVMRLVWSKAKIGFVFSQRGVVMEGCSSFFLPKLIGAARALQLCVTGSTIPASSRQLDGLFSDLIERQEDVLPRALEVAEGIARDTSTVSTFMIREMIWRGMQSAEEAHLLESRVMGHMRGEADNDEAVAAFLEKRKPTFTATIQKDSPPVHPWFTPVNTKNPALADPSTNGKPRL</sequence>
<keyword evidence="2" id="KW-0843">Virulence</keyword>
<dbReference type="Pfam" id="PF00378">
    <property type="entry name" value="ECH_1"/>
    <property type="match status" value="1"/>
</dbReference>
<dbReference type="EMBL" id="LFZN01000179">
    <property type="protein sequence ID" value="KXS96297.1"/>
    <property type="molecule type" value="Genomic_DNA"/>
</dbReference>
<proteinExistence type="inferred from homology"/>
<dbReference type="InterPro" id="IPR051053">
    <property type="entry name" value="ECH/Chromodomain_protein"/>
</dbReference>
<feature type="compositionally biased region" description="Polar residues" evidence="3">
    <location>
        <begin position="308"/>
        <end position="327"/>
    </location>
</feature>
<evidence type="ECO:0000313" key="5">
    <source>
        <dbReference type="Proteomes" id="UP000070133"/>
    </source>
</evidence>